<feature type="transmembrane region" description="Helical" evidence="2">
    <location>
        <begin position="36"/>
        <end position="56"/>
    </location>
</feature>
<dbReference type="PANTHER" id="PTHR34947:SF2">
    <property type="entry name" value="TRANSMEMBRANE PROTEIN"/>
    <property type="match status" value="1"/>
</dbReference>
<feature type="transmembrane region" description="Helical" evidence="2">
    <location>
        <begin position="68"/>
        <end position="88"/>
    </location>
</feature>
<organism evidence="3">
    <name type="scientific">Cucumis melo</name>
    <name type="common">Muskmelon</name>
    <dbReference type="NCBI Taxonomy" id="3656"/>
    <lineage>
        <taxon>Eukaryota</taxon>
        <taxon>Viridiplantae</taxon>
        <taxon>Streptophyta</taxon>
        <taxon>Embryophyta</taxon>
        <taxon>Tracheophyta</taxon>
        <taxon>Spermatophyta</taxon>
        <taxon>Magnoliopsida</taxon>
        <taxon>eudicotyledons</taxon>
        <taxon>Gunneridae</taxon>
        <taxon>Pentapetalae</taxon>
        <taxon>rosids</taxon>
        <taxon>fabids</taxon>
        <taxon>Cucurbitales</taxon>
        <taxon>Cucurbitaceae</taxon>
        <taxon>Benincaseae</taxon>
        <taxon>Cucumis</taxon>
    </lineage>
</organism>
<reference evidence="3" key="1">
    <citation type="submission" date="2023-03" db="UniProtKB">
        <authorList>
            <consortium name="EnsemblPlants"/>
        </authorList>
    </citation>
    <scope>IDENTIFICATION</scope>
</reference>
<feature type="region of interest" description="Disordered" evidence="1">
    <location>
        <begin position="115"/>
        <end position="189"/>
    </location>
</feature>
<protein>
    <submittedName>
        <fullName evidence="3">Uncharacterized protein</fullName>
    </submittedName>
</protein>
<proteinExistence type="predicted"/>
<gene>
    <name evidence="3" type="primary">103501239</name>
</gene>
<dbReference type="AlphaFoldDB" id="A0A1S3CI71"/>
<evidence type="ECO:0000256" key="2">
    <source>
        <dbReference type="SAM" id="Phobius"/>
    </source>
</evidence>
<keyword evidence="2" id="KW-0472">Membrane</keyword>
<feature type="compositionally biased region" description="Basic and acidic residues" evidence="1">
    <location>
        <begin position="121"/>
        <end position="130"/>
    </location>
</feature>
<evidence type="ECO:0000256" key="1">
    <source>
        <dbReference type="SAM" id="MobiDB-lite"/>
    </source>
</evidence>
<dbReference type="EnsemblPlants" id="MELO3C024925.2.1">
    <property type="protein sequence ID" value="MELO3C024925.2.1"/>
    <property type="gene ID" value="MELO3C024925.2"/>
</dbReference>
<dbReference type="Gramene" id="MELO3C024925.2.1">
    <property type="protein sequence ID" value="MELO3C024925.2.1"/>
    <property type="gene ID" value="MELO3C024925.2"/>
</dbReference>
<keyword evidence="2" id="KW-1133">Transmembrane helix</keyword>
<feature type="compositionally biased region" description="Polar residues" evidence="1">
    <location>
        <begin position="1"/>
        <end position="17"/>
    </location>
</feature>
<dbReference type="PANTHER" id="PTHR34947">
    <property type="entry name" value="TRANSMEMBRANE PROTEIN"/>
    <property type="match status" value="1"/>
</dbReference>
<keyword evidence="2" id="KW-0812">Transmembrane</keyword>
<sequence>MDQNGVVQFQHQKTSIGDQKKMKPTSHPTLKKVTKLLFSLSLFSFFFTNLPFHFHISSHFFNQPIDKNSMFLLCNALLVFLANYSGLFKSLSSSPKHLDTNFRFFDFGLDLLQKPSSTHSETPEEKKDDAQQNTPSFEQQEEEEALGERLFGSETGEVVEMIQAEEEEEDDEEEEEEEEEGNCGVMSDEELNRKFDEFIKRMKEEIILDDAPRTLVVV</sequence>
<accession>A0A1S3CI71</accession>
<dbReference type="eggNOG" id="ENOG502S1PA">
    <property type="taxonomic scope" value="Eukaryota"/>
</dbReference>
<evidence type="ECO:0000313" key="3">
    <source>
        <dbReference type="EnsemblPlants" id="MELO3C024925.2.1"/>
    </source>
</evidence>
<name>A0A1S3CI71_CUCME</name>
<feature type="region of interest" description="Disordered" evidence="1">
    <location>
        <begin position="1"/>
        <end position="26"/>
    </location>
</feature>
<feature type="compositionally biased region" description="Acidic residues" evidence="1">
    <location>
        <begin position="163"/>
        <end position="181"/>
    </location>
</feature>